<evidence type="ECO:0000313" key="2">
    <source>
        <dbReference type="EMBL" id="SOR29183.1"/>
    </source>
</evidence>
<evidence type="ECO:0000313" key="3">
    <source>
        <dbReference type="Proteomes" id="UP000233769"/>
    </source>
</evidence>
<dbReference type="Proteomes" id="UP000233769">
    <property type="component" value="Chromosome tk0001"/>
</dbReference>
<organism evidence="2 3">
    <name type="scientific">Methylorubrum extorquens</name>
    <name type="common">Methylobacterium dichloromethanicum</name>
    <name type="synonym">Methylobacterium extorquens</name>
    <dbReference type="NCBI Taxonomy" id="408"/>
    <lineage>
        <taxon>Bacteria</taxon>
        <taxon>Pseudomonadati</taxon>
        <taxon>Pseudomonadota</taxon>
        <taxon>Alphaproteobacteria</taxon>
        <taxon>Hyphomicrobiales</taxon>
        <taxon>Methylobacteriaceae</taxon>
        <taxon>Methylorubrum</taxon>
    </lineage>
</organism>
<gene>
    <name evidence="2" type="ORF">TK0001_2581</name>
</gene>
<name>A0A2N9APE7_METEX</name>
<reference evidence="3" key="1">
    <citation type="submission" date="2017-10" db="EMBL/GenBank/DDBJ databases">
        <authorList>
            <person name="Regsiter A."/>
            <person name="William W."/>
        </authorList>
    </citation>
    <scope>NUCLEOTIDE SEQUENCE [LARGE SCALE GENOMIC DNA]</scope>
</reference>
<protein>
    <submittedName>
        <fullName evidence="2">Uncharacterized protein</fullName>
    </submittedName>
</protein>
<evidence type="ECO:0000256" key="1">
    <source>
        <dbReference type="SAM" id="MobiDB-lite"/>
    </source>
</evidence>
<feature type="region of interest" description="Disordered" evidence="1">
    <location>
        <begin position="1"/>
        <end position="30"/>
    </location>
</feature>
<dbReference type="EMBL" id="LT962688">
    <property type="protein sequence ID" value="SOR29183.1"/>
    <property type="molecule type" value="Genomic_DNA"/>
</dbReference>
<sequence>MARFRRIHASPALTAGRSGPGMGHGKPEVS</sequence>
<dbReference type="AlphaFoldDB" id="A0A2N9APE7"/>
<accession>A0A2N9APE7</accession>
<proteinExistence type="predicted"/>